<dbReference type="InterPro" id="IPR011682">
    <property type="entry name" value="Glyco_hydro_38_C"/>
</dbReference>
<evidence type="ECO:0000256" key="10">
    <source>
        <dbReference type="ARBA" id="ARBA00023295"/>
    </source>
</evidence>
<dbReference type="OMA" id="GQYWDAW"/>
<dbReference type="GeneID" id="583500"/>
<dbReference type="FunFam" id="2.70.98.30:FF:000001">
    <property type="entry name" value="alpha-mannosidase 2C1 isoform X2"/>
    <property type="match status" value="1"/>
</dbReference>
<dbReference type="SMART" id="SM00872">
    <property type="entry name" value="Alpha-mann_mid"/>
    <property type="match status" value="1"/>
</dbReference>
<keyword evidence="10" id="KW-0326">Glycosidase</keyword>
<dbReference type="InterPro" id="IPR028995">
    <property type="entry name" value="Glyco_hydro_57/38_cen_sf"/>
</dbReference>
<keyword evidence="8" id="KW-0378">Hydrolase</keyword>
<reference evidence="17" key="1">
    <citation type="submission" date="2015-02" db="EMBL/GenBank/DDBJ databases">
        <title>Genome sequencing for Strongylocentrotus purpuratus.</title>
        <authorList>
            <person name="Murali S."/>
            <person name="Liu Y."/>
            <person name="Vee V."/>
            <person name="English A."/>
            <person name="Wang M."/>
            <person name="Skinner E."/>
            <person name="Han Y."/>
            <person name="Muzny D.M."/>
            <person name="Worley K.C."/>
            <person name="Gibbs R.A."/>
        </authorList>
    </citation>
    <scope>NUCLEOTIDE SEQUENCE</scope>
</reference>
<dbReference type="FunFam" id="1.20.1270.50:FF:000004">
    <property type="entry name" value="alpha-mannosidase 2C1 isoform X1"/>
    <property type="match status" value="1"/>
</dbReference>
<dbReference type="EnsemblMetazoa" id="XM_030988750">
    <property type="protein sequence ID" value="XP_030844610"/>
    <property type="gene ID" value="LOC583500"/>
</dbReference>
<dbReference type="SUPFAM" id="SSF88713">
    <property type="entry name" value="Glycoside hydrolase/deacetylase"/>
    <property type="match status" value="1"/>
</dbReference>
<dbReference type="CDD" id="cd10813">
    <property type="entry name" value="GH38N_AMII_Man2C1"/>
    <property type="match status" value="1"/>
</dbReference>
<evidence type="ECO:0000256" key="6">
    <source>
        <dbReference type="ARBA" id="ARBA00022490"/>
    </source>
</evidence>
<dbReference type="PANTHER" id="PTHR46017">
    <property type="entry name" value="ALPHA-MANNOSIDASE 2C1"/>
    <property type="match status" value="1"/>
</dbReference>
<evidence type="ECO:0000256" key="4">
    <source>
        <dbReference type="ARBA" id="ARBA00009792"/>
    </source>
</evidence>
<dbReference type="SUPFAM" id="SSF74650">
    <property type="entry name" value="Galactose mutarotase-like"/>
    <property type="match status" value="1"/>
</dbReference>
<evidence type="ECO:0000256" key="11">
    <source>
        <dbReference type="ARBA" id="ARBA00070768"/>
    </source>
</evidence>
<keyword evidence="9" id="KW-0170">Cobalt</keyword>
<dbReference type="GO" id="GO:0046872">
    <property type="term" value="F:metal ion binding"/>
    <property type="evidence" value="ECO:0007669"/>
    <property type="project" value="UniProtKB-KW"/>
</dbReference>
<evidence type="ECO:0000256" key="2">
    <source>
        <dbReference type="ARBA" id="ARBA00001941"/>
    </source>
</evidence>
<dbReference type="InterPro" id="IPR054723">
    <property type="entry name" value="Ams1-like_N"/>
</dbReference>
<evidence type="ECO:0000313" key="17">
    <source>
        <dbReference type="Proteomes" id="UP000007110"/>
    </source>
</evidence>
<dbReference type="FunFam" id="3.20.110.10:FF:000002">
    <property type="entry name" value="alpha-mannosidase 2C1 isoform X1"/>
    <property type="match status" value="1"/>
</dbReference>
<dbReference type="RefSeq" id="XP_030844611.1">
    <property type="nucleotide sequence ID" value="XM_030988751.1"/>
</dbReference>
<dbReference type="Pfam" id="PF17677">
    <property type="entry name" value="Glyco_hydro38C2"/>
    <property type="match status" value="1"/>
</dbReference>
<dbReference type="RefSeq" id="XP_030844610.1">
    <property type="nucleotide sequence ID" value="XM_030988750.1"/>
</dbReference>
<dbReference type="PANTHER" id="PTHR46017:SF1">
    <property type="entry name" value="ALPHA-MANNOSIDASE 2C1"/>
    <property type="match status" value="1"/>
</dbReference>
<dbReference type="GO" id="GO:0009313">
    <property type="term" value="P:oligosaccharide catabolic process"/>
    <property type="evidence" value="ECO:0000318"/>
    <property type="project" value="GO_Central"/>
</dbReference>
<dbReference type="InterPro" id="IPR027291">
    <property type="entry name" value="Glyco_hydro_38_N_sf"/>
</dbReference>
<comment type="cofactor">
    <cofactor evidence="2">
        <name>Co(2+)</name>
        <dbReference type="ChEBI" id="CHEBI:48828"/>
    </cofactor>
</comment>
<protein>
    <recommendedName>
        <fullName evidence="11">Alpha-mannosidase 2C1</fullName>
        <ecNumber evidence="5">3.2.1.24</ecNumber>
    </recommendedName>
    <alternativeName>
        <fullName evidence="13">Alpha-D-mannoside mannohydrolase</fullName>
    </alternativeName>
    <alternativeName>
        <fullName evidence="12">Mannosidase alpha class 2C member 1</fullName>
    </alternativeName>
</protein>
<dbReference type="FunFam" id="2.60.40.2220:FF:000001">
    <property type="entry name" value="Alpha-mannosidase 2C1"/>
    <property type="match status" value="1"/>
</dbReference>
<dbReference type="InterPro" id="IPR011013">
    <property type="entry name" value="Gal_mutarotase_sf_dom"/>
</dbReference>
<dbReference type="KEGG" id="spu:583500"/>
<dbReference type="Gene3D" id="2.70.98.30">
    <property type="entry name" value="Golgi alpha-mannosidase II, domain 4"/>
    <property type="match status" value="1"/>
</dbReference>
<dbReference type="Gene3D" id="1.20.1270.50">
    <property type="entry name" value="Glycoside hydrolase family 38, central domain"/>
    <property type="match status" value="1"/>
</dbReference>
<evidence type="ECO:0000256" key="14">
    <source>
        <dbReference type="SAM" id="MobiDB-lite"/>
    </source>
</evidence>
<dbReference type="InterPro" id="IPR000602">
    <property type="entry name" value="Glyco_hydro_38_N"/>
</dbReference>
<evidence type="ECO:0000256" key="1">
    <source>
        <dbReference type="ARBA" id="ARBA00000365"/>
    </source>
</evidence>
<comment type="subcellular location">
    <subcellularLocation>
        <location evidence="3">Cytoplasm</location>
    </subcellularLocation>
</comment>
<keyword evidence="17" id="KW-1185">Reference proteome</keyword>
<feature type="domain" description="Glycoside hydrolase family 38 central" evidence="15">
    <location>
        <begin position="528"/>
        <end position="605"/>
    </location>
</feature>
<dbReference type="Pfam" id="PF01074">
    <property type="entry name" value="Glyco_hydro_38N"/>
    <property type="match status" value="1"/>
</dbReference>
<dbReference type="EnsemblMetazoa" id="XM_030988753">
    <property type="protein sequence ID" value="XP_030844613"/>
    <property type="gene ID" value="LOC583500"/>
</dbReference>
<dbReference type="RefSeq" id="XP_030844613.1">
    <property type="nucleotide sequence ID" value="XM_030988753.1"/>
</dbReference>
<feature type="region of interest" description="Disordered" evidence="14">
    <location>
        <begin position="65"/>
        <end position="85"/>
    </location>
</feature>
<evidence type="ECO:0000259" key="15">
    <source>
        <dbReference type="SMART" id="SM00872"/>
    </source>
</evidence>
<evidence type="ECO:0000256" key="9">
    <source>
        <dbReference type="ARBA" id="ARBA00023285"/>
    </source>
</evidence>
<evidence type="ECO:0000256" key="3">
    <source>
        <dbReference type="ARBA" id="ARBA00004496"/>
    </source>
</evidence>
<dbReference type="Proteomes" id="UP000007110">
    <property type="component" value="Unassembled WGS sequence"/>
</dbReference>
<dbReference type="InterPro" id="IPR015341">
    <property type="entry name" value="Glyco_hydro_38_cen"/>
</dbReference>
<dbReference type="GO" id="GO:0006013">
    <property type="term" value="P:mannose metabolic process"/>
    <property type="evidence" value="ECO:0007669"/>
    <property type="project" value="InterPro"/>
</dbReference>
<dbReference type="Gene3D" id="2.60.40.2220">
    <property type="match status" value="1"/>
</dbReference>
<evidence type="ECO:0000256" key="12">
    <source>
        <dbReference type="ARBA" id="ARBA00075013"/>
    </source>
</evidence>
<dbReference type="InterPro" id="IPR011330">
    <property type="entry name" value="Glyco_hydro/deAcase_b/a-brl"/>
</dbReference>
<organism evidence="16 17">
    <name type="scientific">Strongylocentrotus purpuratus</name>
    <name type="common">Purple sea urchin</name>
    <dbReference type="NCBI Taxonomy" id="7668"/>
    <lineage>
        <taxon>Eukaryota</taxon>
        <taxon>Metazoa</taxon>
        <taxon>Echinodermata</taxon>
        <taxon>Eleutherozoa</taxon>
        <taxon>Echinozoa</taxon>
        <taxon>Echinoidea</taxon>
        <taxon>Euechinoidea</taxon>
        <taxon>Echinacea</taxon>
        <taxon>Camarodonta</taxon>
        <taxon>Echinidea</taxon>
        <taxon>Strongylocentrotidae</taxon>
        <taxon>Strongylocentrotus</taxon>
    </lineage>
</organism>
<dbReference type="Pfam" id="PF22907">
    <property type="entry name" value="Ams1-like_1st"/>
    <property type="match status" value="1"/>
</dbReference>
<dbReference type="Pfam" id="PF09261">
    <property type="entry name" value="Alpha-mann_mid"/>
    <property type="match status" value="1"/>
</dbReference>
<comment type="similarity">
    <text evidence="4">Belongs to the glycosyl hydrolase 38 family.</text>
</comment>
<name>A0A7M7P6N3_STRPU</name>
<dbReference type="Pfam" id="PF07748">
    <property type="entry name" value="Glyco_hydro_38C"/>
    <property type="match status" value="1"/>
</dbReference>
<dbReference type="GO" id="GO:0004559">
    <property type="term" value="F:alpha-mannosidase activity"/>
    <property type="evidence" value="ECO:0000318"/>
    <property type="project" value="GO_Central"/>
</dbReference>
<dbReference type="CTD" id="4123"/>
<dbReference type="GO" id="GO:0030246">
    <property type="term" value="F:carbohydrate binding"/>
    <property type="evidence" value="ECO:0007669"/>
    <property type="project" value="InterPro"/>
</dbReference>
<feature type="region of interest" description="Disordered" evidence="14">
    <location>
        <begin position="657"/>
        <end position="683"/>
    </location>
</feature>
<proteinExistence type="inferred from homology"/>
<dbReference type="EnsemblMetazoa" id="XM_030988751">
    <property type="protein sequence ID" value="XP_030844611"/>
    <property type="gene ID" value="LOC583500"/>
</dbReference>
<dbReference type="Gene3D" id="3.20.110.10">
    <property type="entry name" value="Glycoside hydrolase 38, N terminal domain"/>
    <property type="match status" value="1"/>
</dbReference>
<sequence>MAQSYSAPVPLKSKRCTLERAEKFISSIYFTDCNLYGKLFPEKHPVCITHRKVKGRVTFDEATKGWSSTSSKSKYPPATEVKPGSSYGPTWATHWFRVEIQIPKAWHKQEVHLLWNSNSEAMVWSPGGEPLQGLNKDDRISFILTCPHSSLKYDHLYIEMACNKILGAGSDLIDAPVMDLTFTLSQAELALFNRDAYDLTMDVEILVDMVKHLPESRERCYQALYTVNRMMNACSADQPQTYQAARDICKKFLEQRNGDSAHTIHAIANAHIDSAWLWPYAETKRKVARTWSNVLSLAEDYPQLNFAFSQAQQFQWVKTDYPSLYKKIQEMAKTGRFIPVGGCWVEMDGNLPSGESFVRQLLYGQRFFKEEFGSYCTEYWLPDTFGYSAQLPQILAGGGMKRFVTQKMSWCLVNKFPHSTFWWQGIDGTKCLAHFPPTDTYHARVKVEECLKNASNHQDKGRSDHSLMLYGFGDGGGGPTNDMLERMQRLEDVDGIPRVKPSTPNEFFSAIEKDAGNLCTWEGELYLELHQGTFTTQAEIKRLNRKLEHKFQQIEFLSVLQPIGKEVLTQKTISEKWKRLLLHQFHDVLPGSCIREVVEDALGDMQALIKELDTEKKNLVKALSTHTKGGKPSSKGGSKVISNNLSWDRTEVIDLRQSSTTSEAGSSIDGPTQAKKTKRMKNESEAEKKFALVTIPAMSVSTVAQCSVAPKPFVPAQIKSFNNGYKLWNEHLVAFVDSCGRLTQMNLSEPGWQTRGTEPVYQKPDVIPDGGHYGNQFVMFDDVPLYWDAWDVMDYHLETRKPVSECISIEIVETNALQVCLKVGLKISERSSIEQRIVLRAHSKYLEFHTKVHWDESHKFLKVEFPVNAHSPEATFDIQFGHLKRPTHQNTSWDWARYEVVGHKWIDLSQYDWGVAILNDCKYGHSVIGNVMRISLLRSPKKPDPEADIGDHIFSYAIMPHTGTYQSGGVIQAAYEFNNPMTLVPVSSVTTLDLREFLTIAPSSVIIESVKKSEDRNNCVVIRCYEAYGGEVVAKLTTKLKASKFTRCNFLEEEDVGSGGFLDESPSSVSFRLGPFQIATIKIQL</sequence>
<dbReference type="EC" id="3.2.1.24" evidence="5"/>
<evidence type="ECO:0000256" key="7">
    <source>
        <dbReference type="ARBA" id="ARBA00022723"/>
    </source>
</evidence>
<reference evidence="16" key="2">
    <citation type="submission" date="2021-01" db="UniProtKB">
        <authorList>
            <consortium name="EnsemblMetazoa"/>
        </authorList>
    </citation>
    <scope>IDENTIFICATION</scope>
</reference>
<dbReference type="GO" id="GO:0005737">
    <property type="term" value="C:cytoplasm"/>
    <property type="evidence" value="ECO:0007669"/>
    <property type="project" value="UniProtKB-SubCell"/>
</dbReference>
<dbReference type="InterPro" id="IPR041147">
    <property type="entry name" value="GH38_C"/>
</dbReference>
<dbReference type="AlphaFoldDB" id="A0A7M7P6N3"/>
<comment type="catalytic activity">
    <reaction evidence="1">
        <text>Hydrolysis of terminal, non-reducing alpha-D-mannose residues in alpha-D-mannosides.</text>
        <dbReference type="EC" id="3.2.1.24"/>
    </reaction>
</comment>
<dbReference type="InParanoid" id="A0A7M7P6N3"/>
<accession>A0A7M7P6N3</accession>
<dbReference type="SUPFAM" id="SSF88688">
    <property type="entry name" value="Families 57/38 glycoside transferase middle domain"/>
    <property type="match status" value="1"/>
</dbReference>
<evidence type="ECO:0000256" key="8">
    <source>
        <dbReference type="ARBA" id="ARBA00022801"/>
    </source>
</evidence>
<keyword evidence="6" id="KW-0963">Cytoplasm</keyword>
<dbReference type="OrthoDB" id="10261055at2759"/>
<dbReference type="InterPro" id="IPR037094">
    <property type="entry name" value="Glyco_hydro_38_cen_sf"/>
</dbReference>
<evidence type="ECO:0000256" key="13">
    <source>
        <dbReference type="ARBA" id="ARBA00075077"/>
    </source>
</evidence>
<evidence type="ECO:0000313" key="16">
    <source>
        <dbReference type="EnsemblMetazoa" id="XP_030844611"/>
    </source>
</evidence>
<keyword evidence="7" id="KW-0479">Metal-binding</keyword>
<evidence type="ECO:0000256" key="5">
    <source>
        <dbReference type="ARBA" id="ARBA00012752"/>
    </source>
</evidence>